<name>A0A5N6L592_9ROSI</name>
<dbReference type="EMBL" id="VIBQ01000098">
    <property type="protein sequence ID" value="KAB8748985.1"/>
    <property type="molecule type" value="Genomic_DNA"/>
</dbReference>
<accession>A0A5N6L592</accession>
<sequence length="90" mass="9213">MHEAGIGVLCPAGAIVVAVSFETVEAAAAEAEGTSAHAMTINNDSATYSTLADKEEDEQGCNEPARLLPNLLTHWIGISLVSVGCSAQGE</sequence>
<organism evidence="1 2">
    <name type="scientific">Carpinus fangiana</name>
    <dbReference type="NCBI Taxonomy" id="176857"/>
    <lineage>
        <taxon>Eukaryota</taxon>
        <taxon>Viridiplantae</taxon>
        <taxon>Streptophyta</taxon>
        <taxon>Embryophyta</taxon>
        <taxon>Tracheophyta</taxon>
        <taxon>Spermatophyta</taxon>
        <taxon>Magnoliopsida</taxon>
        <taxon>eudicotyledons</taxon>
        <taxon>Gunneridae</taxon>
        <taxon>Pentapetalae</taxon>
        <taxon>rosids</taxon>
        <taxon>fabids</taxon>
        <taxon>Fagales</taxon>
        <taxon>Betulaceae</taxon>
        <taxon>Carpinus</taxon>
    </lineage>
</organism>
<protein>
    <submittedName>
        <fullName evidence="1">Uncharacterized protein</fullName>
    </submittedName>
</protein>
<proteinExistence type="predicted"/>
<keyword evidence="2" id="KW-1185">Reference proteome</keyword>
<evidence type="ECO:0000313" key="2">
    <source>
        <dbReference type="Proteomes" id="UP000327013"/>
    </source>
</evidence>
<reference evidence="1 2" key="1">
    <citation type="submission" date="2019-06" db="EMBL/GenBank/DDBJ databases">
        <title>A chromosomal-level reference genome of Carpinus fangiana (Coryloideae, Betulaceae).</title>
        <authorList>
            <person name="Yang X."/>
            <person name="Wang Z."/>
            <person name="Zhang L."/>
            <person name="Hao G."/>
            <person name="Liu J."/>
            <person name="Yang Y."/>
        </authorList>
    </citation>
    <scope>NUCLEOTIDE SEQUENCE [LARGE SCALE GENOMIC DNA]</scope>
    <source>
        <strain evidence="1">Cfa_2016G</strain>
        <tissue evidence="1">Leaf</tissue>
    </source>
</reference>
<dbReference type="Proteomes" id="UP000327013">
    <property type="component" value="Unassembled WGS sequence"/>
</dbReference>
<evidence type="ECO:0000313" key="1">
    <source>
        <dbReference type="EMBL" id="KAB8748985.1"/>
    </source>
</evidence>
<dbReference type="AlphaFoldDB" id="A0A5N6L592"/>
<gene>
    <name evidence="1" type="ORF">FH972_026536</name>
</gene>
<comment type="caution">
    <text evidence="1">The sequence shown here is derived from an EMBL/GenBank/DDBJ whole genome shotgun (WGS) entry which is preliminary data.</text>
</comment>